<dbReference type="Proteomes" id="UP000013167">
    <property type="component" value="Unassembled WGS sequence"/>
</dbReference>
<evidence type="ECO:0000313" key="10">
    <source>
        <dbReference type="EMBL" id="CCH70627.1"/>
    </source>
</evidence>
<dbReference type="SUPFAM" id="SSF53155">
    <property type="entry name" value="Methylated DNA-protein cysteine methyltransferase domain"/>
    <property type="match status" value="1"/>
</dbReference>
<dbReference type="PANTHER" id="PTHR10815">
    <property type="entry name" value="METHYLATED-DNA--PROTEIN-CYSTEINE METHYLTRANSFERASE"/>
    <property type="match status" value="1"/>
</dbReference>
<comment type="similarity">
    <text evidence="2">Belongs to the MGMT family.</text>
</comment>
<comment type="catalytic activity">
    <reaction evidence="1">
        <text>a 4-O-methyl-thymidine in DNA + L-cysteinyl-[protein] = a thymidine in DNA + S-methyl-L-cysteinyl-[protein]</text>
        <dbReference type="Rhea" id="RHEA:53428"/>
        <dbReference type="Rhea" id="RHEA-COMP:10131"/>
        <dbReference type="Rhea" id="RHEA-COMP:10132"/>
        <dbReference type="Rhea" id="RHEA-COMP:13555"/>
        <dbReference type="Rhea" id="RHEA-COMP:13556"/>
        <dbReference type="ChEBI" id="CHEBI:29950"/>
        <dbReference type="ChEBI" id="CHEBI:82612"/>
        <dbReference type="ChEBI" id="CHEBI:137386"/>
        <dbReference type="ChEBI" id="CHEBI:137387"/>
        <dbReference type="EC" id="2.1.1.63"/>
    </reaction>
</comment>
<keyword evidence="4 10" id="KW-0489">Methyltransferase</keyword>
<dbReference type="FunFam" id="1.10.10.10:FF:000214">
    <property type="entry name" value="Methylated-DNA--protein-cysteine methyltransferase"/>
    <property type="match status" value="1"/>
</dbReference>
<dbReference type="GO" id="GO:0003908">
    <property type="term" value="F:methylated-DNA-[protein]-cysteine S-methyltransferase activity"/>
    <property type="evidence" value="ECO:0007669"/>
    <property type="project" value="UniProtKB-EC"/>
</dbReference>
<accession>N0E180</accession>
<comment type="caution">
    <text evidence="10">The sequence shown here is derived from an EMBL/GenBank/DDBJ whole genome shotgun (WGS) entry which is preliminary data.</text>
</comment>
<proteinExistence type="inferred from homology"/>
<evidence type="ECO:0000256" key="2">
    <source>
        <dbReference type="ARBA" id="ARBA00008711"/>
    </source>
</evidence>
<dbReference type="PANTHER" id="PTHR10815:SF5">
    <property type="entry name" value="METHYLATED-DNA--PROTEIN-CYSTEINE METHYLTRANSFERASE"/>
    <property type="match status" value="1"/>
</dbReference>
<dbReference type="PROSITE" id="PS00374">
    <property type="entry name" value="MGMT"/>
    <property type="match status" value="1"/>
</dbReference>
<evidence type="ECO:0000256" key="8">
    <source>
        <dbReference type="ARBA" id="ARBA00049348"/>
    </source>
</evidence>
<evidence type="ECO:0000259" key="9">
    <source>
        <dbReference type="Pfam" id="PF01035"/>
    </source>
</evidence>
<dbReference type="AlphaFoldDB" id="N0E180"/>
<dbReference type="EC" id="2.1.1.63" evidence="3"/>
<feature type="domain" description="Methylated-DNA-[protein]-cysteine S-methyltransferase DNA binding" evidence="9">
    <location>
        <begin position="103"/>
        <end position="181"/>
    </location>
</feature>
<evidence type="ECO:0000256" key="5">
    <source>
        <dbReference type="ARBA" id="ARBA00022679"/>
    </source>
</evidence>
<keyword evidence="7" id="KW-0234">DNA repair</keyword>
<keyword evidence="6" id="KW-0227">DNA damage</keyword>
<keyword evidence="11" id="KW-1185">Reference proteome</keyword>
<dbReference type="InterPro" id="IPR036388">
    <property type="entry name" value="WH-like_DNA-bd_sf"/>
</dbReference>
<evidence type="ECO:0000313" key="11">
    <source>
        <dbReference type="Proteomes" id="UP000013167"/>
    </source>
</evidence>
<dbReference type="GO" id="GO:0006281">
    <property type="term" value="P:DNA repair"/>
    <property type="evidence" value="ECO:0007669"/>
    <property type="project" value="UniProtKB-KW"/>
</dbReference>
<sequence length="191" mass="20578">MENTNRHDRQRKLMNAVVTRRHTTLSTTLGDLLAVAEDLDGQDALIGLYFPAHWHPPADGTIGHHVPPTGDRLFTTLAGELAAYLSGSLTTFTTPVRTHGDAFSEQVWDRLARIPYGATTTYGVIAAEFGNRNLAQRVGQAVGHNPVSILVPCHRVVGSDGSLTGYAGGLDRKRTLLALESPPADDAGRLF</sequence>
<dbReference type="NCBIfam" id="TIGR00589">
    <property type="entry name" value="ogt"/>
    <property type="match status" value="1"/>
</dbReference>
<dbReference type="eggNOG" id="COG0350">
    <property type="taxonomic scope" value="Bacteria"/>
</dbReference>
<dbReference type="CDD" id="cd06445">
    <property type="entry name" value="ATase"/>
    <property type="match status" value="1"/>
</dbReference>
<dbReference type="InterPro" id="IPR001497">
    <property type="entry name" value="MethylDNA_cys_MeTrfase_AS"/>
</dbReference>
<name>N0E180_9MICO</name>
<dbReference type="SUPFAM" id="SSF46767">
    <property type="entry name" value="Methylated DNA-protein cysteine methyltransferase, C-terminal domain"/>
    <property type="match status" value="1"/>
</dbReference>
<dbReference type="InterPro" id="IPR014048">
    <property type="entry name" value="MethylDNA_cys_MeTrfase_DNA-bd"/>
</dbReference>
<dbReference type="Gene3D" id="1.10.10.10">
    <property type="entry name" value="Winged helix-like DNA-binding domain superfamily/Winged helix DNA-binding domain"/>
    <property type="match status" value="1"/>
</dbReference>
<dbReference type="HOGENOM" id="CLU_000445_52_2_11"/>
<dbReference type="InterPro" id="IPR036631">
    <property type="entry name" value="MGMT_N_sf"/>
</dbReference>
<evidence type="ECO:0000256" key="3">
    <source>
        <dbReference type="ARBA" id="ARBA00011918"/>
    </source>
</evidence>
<evidence type="ECO:0000256" key="1">
    <source>
        <dbReference type="ARBA" id="ARBA00001286"/>
    </source>
</evidence>
<gene>
    <name evidence="10" type="ORF">BN10_620008</name>
</gene>
<dbReference type="STRING" id="1193181.BN10_620008"/>
<dbReference type="Pfam" id="PF01035">
    <property type="entry name" value="DNA_binding_1"/>
    <property type="match status" value="1"/>
</dbReference>
<dbReference type="GO" id="GO:0032259">
    <property type="term" value="P:methylation"/>
    <property type="evidence" value="ECO:0007669"/>
    <property type="project" value="UniProtKB-KW"/>
</dbReference>
<dbReference type="Gene3D" id="3.30.160.70">
    <property type="entry name" value="Methylated DNA-protein cysteine methyltransferase domain"/>
    <property type="match status" value="1"/>
</dbReference>
<dbReference type="RefSeq" id="WP_010850470.1">
    <property type="nucleotide sequence ID" value="NZ_HF570956.1"/>
</dbReference>
<dbReference type="EMBL" id="CAIZ01000133">
    <property type="protein sequence ID" value="CCH70627.1"/>
    <property type="molecule type" value="Genomic_DNA"/>
</dbReference>
<evidence type="ECO:0000256" key="4">
    <source>
        <dbReference type="ARBA" id="ARBA00022603"/>
    </source>
</evidence>
<keyword evidence="5 10" id="KW-0808">Transferase</keyword>
<evidence type="ECO:0000256" key="7">
    <source>
        <dbReference type="ARBA" id="ARBA00023204"/>
    </source>
</evidence>
<evidence type="ECO:0000256" key="6">
    <source>
        <dbReference type="ARBA" id="ARBA00022763"/>
    </source>
</evidence>
<comment type="catalytic activity">
    <reaction evidence="8">
        <text>a 6-O-methyl-2'-deoxyguanosine in DNA + L-cysteinyl-[protein] = S-methyl-L-cysteinyl-[protein] + a 2'-deoxyguanosine in DNA</text>
        <dbReference type="Rhea" id="RHEA:24000"/>
        <dbReference type="Rhea" id="RHEA-COMP:10131"/>
        <dbReference type="Rhea" id="RHEA-COMP:10132"/>
        <dbReference type="Rhea" id="RHEA-COMP:11367"/>
        <dbReference type="Rhea" id="RHEA-COMP:11368"/>
        <dbReference type="ChEBI" id="CHEBI:29950"/>
        <dbReference type="ChEBI" id="CHEBI:82612"/>
        <dbReference type="ChEBI" id="CHEBI:85445"/>
        <dbReference type="ChEBI" id="CHEBI:85448"/>
        <dbReference type="EC" id="2.1.1.63"/>
    </reaction>
</comment>
<dbReference type="InterPro" id="IPR036217">
    <property type="entry name" value="MethylDNA_cys_MeTrfase_DNAb"/>
</dbReference>
<protein>
    <recommendedName>
        <fullName evidence="3">methylated-DNA--[protein]-cysteine S-methyltransferase</fullName>
        <ecNumber evidence="3">2.1.1.63</ecNumber>
    </recommendedName>
</protein>
<reference evidence="10 11" key="1">
    <citation type="journal article" date="2013" name="ISME J.">
        <title>A metabolic model for members of the genus Tetrasphaera involved in enhanced biological phosphorus removal.</title>
        <authorList>
            <person name="Kristiansen R."/>
            <person name="Nguyen H.T.T."/>
            <person name="Saunders A.M."/>
            <person name="Nielsen J.L."/>
            <person name="Wimmer R."/>
            <person name="Le V.Q."/>
            <person name="McIlroy S.J."/>
            <person name="Petrovski S."/>
            <person name="Seviour R.J."/>
            <person name="Calteau A."/>
            <person name="Nielsen K.L."/>
            <person name="Nielsen P.H."/>
        </authorList>
    </citation>
    <scope>NUCLEOTIDE SEQUENCE [LARGE SCALE GENOMIC DNA]</scope>
    <source>
        <strain evidence="10 11">Lp2</strain>
    </source>
</reference>
<organism evidence="10 11">
    <name type="scientific">Phycicoccus elongatus Lp2</name>
    <dbReference type="NCBI Taxonomy" id="1193181"/>
    <lineage>
        <taxon>Bacteria</taxon>
        <taxon>Bacillati</taxon>
        <taxon>Actinomycetota</taxon>
        <taxon>Actinomycetes</taxon>
        <taxon>Micrococcales</taxon>
        <taxon>Intrasporangiaceae</taxon>
        <taxon>Phycicoccus</taxon>
    </lineage>
</organism>